<dbReference type="AlphaFoldDB" id="A0A919FZQ6"/>
<reference evidence="1" key="1">
    <citation type="journal article" date="2014" name="Int. J. Syst. Evol. Microbiol.">
        <title>Complete genome sequence of Corynebacterium casei LMG S-19264T (=DSM 44701T), isolated from a smear-ripened cheese.</title>
        <authorList>
            <consortium name="US DOE Joint Genome Institute (JGI-PGF)"/>
            <person name="Walter F."/>
            <person name="Albersmeier A."/>
            <person name="Kalinowski J."/>
            <person name="Ruckert C."/>
        </authorList>
    </citation>
    <scope>NUCLEOTIDE SEQUENCE</scope>
    <source>
        <strain evidence="1">CGMCC 4.7398</strain>
    </source>
</reference>
<gene>
    <name evidence="1" type="ORF">GCM10017772_31740</name>
</gene>
<evidence type="ECO:0000313" key="2">
    <source>
        <dbReference type="Proteomes" id="UP000627369"/>
    </source>
</evidence>
<comment type="caution">
    <text evidence="1">The sequence shown here is derived from an EMBL/GenBank/DDBJ whole genome shotgun (WGS) entry which is preliminary data.</text>
</comment>
<reference evidence="1" key="2">
    <citation type="submission" date="2020-09" db="EMBL/GenBank/DDBJ databases">
        <authorList>
            <person name="Sun Q."/>
            <person name="Zhou Y."/>
        </authorList>
    </citation>
    <scope>NUCLEOTIDE SEQUENCE</scope>
    <source>
        <strain evidence="1">CGMCC 4.7398</strain>
    </source>
</reference>
<dbReference type="RefSeq" id="WP_189670213.1">
    <property type="nucleotide sequence ID" value="NZ_BNAS01000004.1"/>
</dbReference>
<keyword evidence="2" id="KW-1185">Reference proteome</keyword>
<name>A0A919FZQ6_9MICO</name>
<organism evidence="1 2">
    <name type="scientific">Promicromonospora soli</name>
    <dbReference type="NCBI Taxonomy" id="2035533"/>
    <lineage>
        <taxon>Bacteria</taxon>
        <taxon>Bacillati</taxon>
        <taxon>Actinomycetota</taxon>
        <taxon>Actinomycetes</taxon>
        <taxon>Micrococcales</taxon>
        <taxon>Promicromonosporaceae</taxon>
        <taxon>Promicromonospora</taxon>
    </lineage>
</organism>
<dbReference type="Proteomes" id="UP000627369">
    <property type="component" value="Unassembled WGS sequence"/>
</dbReference>
<sequence length="49" mass="5782">MHAQTAYYIGRAQVAEIARRAEVAGAQERALRERPERRTAKRYKRLRLI</sequence>
<proteinExistence type="predicted"/>
<evidence type="ECO:0000313" key="1">
    <source>
        <dbReference type="EMBL" id="GHH75428.1"/>
    </source>
</evidence>
<accession>A0A919FZQ6</accession>
<protein>
    <submittedName>
        <fullName evidence="1">Uncharacterized protein</fullName>
    </submittedName>
</protein>
<dbReference type="EMBL" id="BNAS01000004">
    <property type="protein sequence ID" value="GHH75428.1"/>
    <property type="molecule type" value="Genomic_DNA"/>
</dbReference>